<reference evidence="1 2" key="1">
    <citation type="submission" date="2023-04" db="EMBL/GenBank/DDBJ databases">
        <title>Genome of Basidiobolus ranarum AG-B5.</title>
        <authorList>
            <person name="Stajich J.E."/>
            <person name="Carter-House D."/>
            <person name="Gryganskyi A."/>
        </authorList>
    </citation>
    <scope>NUCLEOTIDE SEQUENCE [LARGE SCALE GENOMIC DNA]</scope>
    <source>
        <strain evidence="1 2">AG-B5</strain>
    </source>
</reference>
<protein>
    <submittedName>
        <fullName evidence="1">Uncharacterized protein</fullName>
    </submittedName>
</protein>
<sequence>LDGAIETSAPAEEAVENLKELATKVVSLSSYQGYINEAGDCSQHTFEWLHIYL</sequence>
<organism evidence="1 2">
    <name type="scientific">Basidiobolus ranarum</name>
    <dbReference type="NCBI Taxonomy" id="34480"/>
    <lineage>
        <taxon>Eukaryota</taxon>
        <taxon>Fungi</taxon>
        <taxon>Fungi incertae sedis</taxon>
        <taxon>Zoopagomycota</taxon>
        <taxon>Entomophthoromycotina</taxon>
        <taxon>Basidiobolomycetes</taxon>
        <taxon>Basidiobolales</taxon>
        <taxon>Basidiobolaceae</taxon>
        <taxon>Basidiobolus</taxon>
    </lineage>
</organism>
<feature type="non-terminal residue" evidence="1">
    <location>
        <position position="1"/>
    </location>
</feature>
<gene>
    <name evidence="1" type="ORF">K7432_012866</name>
</gene>
<dbReference type="Proteomes" id="UP001479436">
    <property type="component" value="Unassembled WGS sequence"/>
</dbReference>
<dbReference type="EMBL" id="JASJQH010008055">
    <property type="protein sequence ID" value="KAK9695630.1"/>
    <property type="molecule type" value="Genomic_DNA"/>
</dbReference>
<evidence type="ECO:0000313" key="2">
    <source>
        <dbReference type="Proteomes" id="UP001479436"/>
    </source>
</evidence>
<keyword evidence="2" id="KW-1185">Reference proteome</keyword>
<comment type="caution">
    <text evidence="1">The sequence shown here is derived from an EMBL/GenBank/DDBJ whole genome shotgun (WGS) entry which is preliminary data.</text>
</comment>
<accession>A0ABR2VRT0</accession>
<proteinExistence type="predicted"/>
<evidence type="ECO:0000313" key="1">
    <source>
        <dbReference type="EMBL" id="KAK9695630.1"/>
    </source>
</evidence>
<name>A0ABR2VRT0_9FUNG</name>